<dbReference type="AlphaFoldDB" id="A0A0A9SBB7"/>
<organism evidence="1">
    <name type="scientific">Arundo donax</name>
    <name type="common">Giant reed</name>
    <name type="synonym">Donax arundinaceus</name>
    <dbReference type="NCBI Taxonomy" id="35708"/>
    <lineage>
        <taxon>Eukaryota</taxon>
        <taxon>Viridiplantae</taxon>
        <taxon>Streptophyta</taxon>
        <taxon>Embryophyta</taxon>
        <taxon>Tracheophyta</taxon>
        <taxon>Spermatophyta</taxon>
        <taxon>Magnoliopsida</taxon>
        <taxon>Liliopsida</taxon>
        <taxon>Poales</taxon>
        <taxon>Poaceae</taxon>
        <taxon>PACMAD clade</taxon>
        <taxon>Arundinoideae</taxon>
        <taxon>Arundineae</taxon>
        <taxon>Arundo</taxon>
    </lineage>
</organism>
<name>A0A0A9SBB7_ARUDO</name>
<protein>
    <submittedName>
        <fullName evidence="1">Uncharacterized protein</fullName>
    </submittedName>
</protein>
<proteinExistence type="predicted"/>
<sequence length="50" mass="5961">MENELLSLWIALIQIVIFLLVSLSWYSWTMYCYGFWLAIFACQAFQVMGF</sequence>
<evidence type="ECO:0000313" key="1">
    <source>
        <dbReference type="EMBL" id="JAD16422.1"/>
    </source>
</evidence>
<dbReference type="EMBL" id="GBRH01281473">
    <property type="protein sequence ID" value="JAD16422.1"/>
    <property type="molecule type" value="Transcribed_RNA"/>
</dbReference>
<accession>A0A0A9SBB7</accession>
<reference evidence="1" key="1">
    <citation type="submission" date="2014-09" db="EMBL/GenBank/DDBJ databases">
        <authorList>
            <person name="Magalhaes I.L.F."/>
            <person name="Oliveira U."/>
            <person name="Santos F.R."/>
            <person name="Vidigal T.H.D.A."/>
            <person name="Brescovit A.D."/>
            <person name="Santos A.J."/>
        </authorList>
    </citation>
    <scope>NUCLEOTIDE SEQUENCE</scope>
    <source>
        <tissue evidence="1">Shoot tissue taken approximately 20 cm above the soil surface</tissue>
    </source>
</reference>
<reference evidence="1" key="2">
    <citation type="journal article" date="2015" name="Data Brief">
        <title>Shoot transcriptome of the giant reed, Arundo donax.</title>
        <authorList>
            <person name="Barrero R.A."/>
            <person name="Guerrero F.D."/>
            <person name="Moolhuijzen P."/>
            <person name="Goolsby J.A."/>
            <person name="Tidwell J."/>
            <person name="Bellgard S.E."/>
            <person name="Bellgard M.I."/>
        </authorList>
    </citation>
    <scope>NUCLEOTIDE SEQUENCE</scope>
    <source>
        <tissue evidence="1">Shoot tissue taken approximately 20 cm above the soil surface</tissue>
    </source>
</reference>